<evidence type="ECO:0000259" key="14">
    <source>
        <dbReference type="PROSITE" id="PS50172"/>
    </source>
</evidence>
<dbReference type="InterPro" id="IPR036775">
    <property type="entry name" value="DNA_pol_Y-fam_lit_finger_sf"/>
</dbReference>
<evidence type="ECO:0000256" key="10">
    <source>
        <dbReference type="ARBA" id="ARBA00023125"/>
    </source>
</evidence>
<dbReference type="GO" id="GO:0042276">
    <property type="term" value="P:error-prone translesion synthesis"/>
    <property type="evidence" value="ECO:0007669"/>
    <property type="project" value="InterPro"/>
</dbReference>
<dbReference type="InterPro" id="IPR043502">
    <property type="entry name" value="DNA/RNA_pol_sf"/>
</dbReference>
<dbReference type="AlphaFoldDB" id="A0AAD4N9A0"/>
<sequence length="731" mass="82240">MLDSEQPSTSRTVLEELNLGEHGEFTSFEHYMHTKVVKLKHQVHDGAVRKSNIFESISIYVNGYTEPNALTLRKMIVENGGSYHHYYNYGKTTHIIANNLSENKRWNSLRKDEKVIKPEWIVRCVEAGRLLPDDEFVVVTESSARNKANDTQAKFEAVKPQSPQKSVMTVSEFYGRSRLHLISTLAQDMKKFVSDLRSKGPKEFPARARLKTLAGTSDIRSVAPSSLICHLDMDCFFVSVALRDRPDLIGKPVAVTHSRGTQGKGFSEIASCSYEARKFKIRSGMLVNKAAALCPDLICLPYQFEEYRKMTHLFYSTIANFTSNIKAVSCDEMYIDLGELCGQVKQNDPLEVVKELRKEIFETLGCTVSFLGENLLLARLATKKAKPNGQYCIRAHTEVEMEQFMHTVEIRDLPGVGYATMEKIREAYGDAFTFCLHLQQIKLSQLQSLLATDNSTRKSVSCDVNFGIRMSTAEELENFYGDISAKLSAKLENLGLLGQTLTLKLLIRAADAPIEPEKHGGHGQCDVFTKSFALARPVSSPQDILNGVIFLNRFNKAVIADIRGIGIQMTHLLKIGKKETSTTTKCISRKKEGYFALRKPKPNSLGISAKSKRSFKAAKPPLIVEDDLDEISEQIPLDPLYSDPKFSLELLGISYDTDPTEELVKKMLKNFSIMVENADFALLKSTFSCFRRTISDNSQLYRYSDAWLTMIASLKQFINEECTKKYGATLL</sequence>
<dbReference type="Pfam" id="PF11799">
    <property type="entry name" value="IMS_C"/>
    <property type="match status" value="1"/>
</dbReference>
<dbReference type="PANTHER" id="PTHR45990">
    <property type="entry name" value="DNA REPAIR PROTEIN REV1"/>
    <property type="match status" value="1"/>
</dbReference>
<keyword evidence="12" id="KW-0539">Nucleus</keyword>
<dbReference type="Gene3D" id="1.10.150.20">
    <property type="entry name" value="5' to 3' exonuclease, C-terminal subdomain"/>
    <property type="match status" value="1"/>
</dbReference>
<dbReference type="GO" id="GO:0003684">
    <property type="term" value="F:damaged DNA binding"/>
    <property type="evidence" value="ECO:0007669"/>
    <property type="project" value="InterPro"/>
</dbReference>
<keyword evidence="9 13" id="KW-0460">Magnesium</keyword>
<feature type="domain" description="BRCT" evidence="14">
    <location>
        <begin position="49"/>
        <end position="138"/>
    </location>
</feature>
<keyword evidence="5" id="KW-0808">Transferase</keyword>
<evidence type="ECO:0000256" key="4">
    <source>
        <dbReference type="ARBA" id="ARBA00022634"/>
    </source>
</evidence>
<evidence type="ECO:0000313" key="17">
    <source>
        <dbReference type="Proteomes" id="UP001201812"/>
    </source>
</evidence>
<dbReference type="PIRSF" id="PIRSF036573">
    <property type="entry name" value="REV1"/>
    <property type="match status" value="1"/>
</dbReference>
<evidence type="ECO:0000259" key="15">
    <source>
        <dbReference type="PROSITE" id="PS50173"/>
    </source>
</evidence>
<comment type="caution">
    <text evidence="16">The sequence shown here is derived from an EMBL/GenBank/DDBJ whole genome shotgun (WGS) entry which is preliminary data.</text>
</comment>
<dbReference type="GO" id="GO:0017125">
    <property type="term" value="F:deoxycytidyl transferase activity"/>
    <property type="evidence" value="ECO:0007669"/>
    <property type="project" value="TreeGrafter"/>
</dbReference>
<evidence type="ECO:0000256" key="7">
    <source>
        <dbReference type="ARBA" id="ARBA00022723"/>
    </source>
</evidence>
<dbReference type="GO" id="GO:0005634">
    <property type="term" value="C:nucleus"/>
    <property type="evidence" value="ECO:0007669"/>
    <property type="project" value="UniProtKB-SubCell"/>
</dbReference>
<evidence type="ECO:0000256" key="2">
    <source>
        <dbReference type="ARBA" id="ARBA00010945"/>
    </source>
</evidence>
<keyword evidence="4" id="KW-0237">DNA synthesis</keyword>
<dbReference type="SMART" id="SM00292">
    <property type="entry name" value="BRCT"/>
    <property type="match status" value="1"/>
</dbReference>
<organism evidence="16 17">
    <name type="scientific">Ditylenchus destructor</name>
    <dbReference type="NCBI Taxonomy" id="166010"/>
    <lineage>
        <taxon>Eukaryota</taxon>
        <taxon>Metazoa</taxon>
        <taxon>Ecdysozoa</taxon>
        <taxon>Nematoda</taxon>
        <taxon>Chromadorea</taxon>
        <taxon>Rhabditida</taxon>
        <taxon>Tylenchina</taxon>
        <taxon>Tylenchomorpha</taxon>
        <taxon>Sphaerularioidea</taxon>
        <taxon>Anguinidae</taxon>
        <taxon>Anguininae</taxon>
        <taxon>Ditylenchus</taxon>
    </lineage>
</organism>
<keyword evidence="17" id="KW-1185">Reference proteome</keyword>
<proteinExistence type="inferred from homology"/>
<dbReference type="GO" id="GO:0006281">
    <property type="term" value="P:DNA repair"/>
    <property type="evidence" value="ECO:0007669"/>
    <property type="project" value="UniProtKB-KW"/>
</dbReference>
<dbReference type="Pfam" id="PF00817">
    <property type="entry name" value="IMS"/>
    <property type="match status" value="1"/>
</dbReference>
<protein>
    <recommendedName>
        <fullName evidence="3">DNA repair protein REV1</fullName>
    </recommendedName>
</protein>
<keyword evidence="11" id="KW-0234">DNA repair</keyword>
<evidence type="ECO:0000256" key="11">
    <source>
        <dbReference type="ARBA" id="ARBA00023204"/>
    </source>
</evidence>
<dbReference type="Gene3D" id="3.30.1490.100">
    <property type="entry name" value="DNA polymerase, Y-family, little finger domain"/>
    <property type="match status" value="1"/>
</dbReference>
<dbReference type="PANTHER" id="PTHR45990:SF1">
    <property type="entry name" value="DNA REPAIR PROTEIN REV1"/>
    <property type="match status" value="1"/>
</dbReference>
<gene>
    <name evidence="16" type="ORF">DdX_05632</name>
</gene>
<dbReference type="PROSITE" id="PS50172">
    <property type="entry name" value="BRCT"/>
    <property type="match status" value="1"/>
</dbReference>
<dbReference type="SUPFAM" id="SSF100879">
    <property type="entry name" value="Lesion bypass DNA polymerase (Y-family), little finger domain"/>
    <property type="match status" value="1"/>
</dbReference>
<feature type="binding site" evidence="13">
    <location>
        <position position="232"/>
    </location>
    <ligand>
        <name>Mg(2+)</name>
        <dbReference type="ChEBI" id="CHEBI:18420"/>
        <label>1</label>
    </ligand>
</feature>
<dbReference type="Gene3D" id="3.30.70.270">
    <property type="match status" value="1"/>
</dbReference>
<evidence type="ECO:0000256" key="12">
    <source>
        <dbReference type="ARBA" id="ARBA00023242"/>
    </source>
</evidence>
<evidence type="ECO:0000256" key="8">
    <source>
        <dbReference type="ARBA" id="ARBA00022763"/>
    </source>
</evidence>
<dbReference type="InterPro" id="IPR012112">
    <property type="entry name" value="REV1"/>
</dbReference>
<evidence type="ECO:0000256" key="13">
    <source>
        <dbReference type="PIRSR" id="PIRSR036573-2"/>
    </source>
</evidence>
<dbReference type="Gene3D" id="3.40.50.10190">
    <property type="entry name" value="BRCT domain"/>
    <property type="match status" value="1"/>
</dbReference>
<dbReference type="PROSITE" id="PS50173">
    <property type="entry name" value="UMUC"/>
    <property type="match status" value="1"/>
</dbReference>
<dbReference type="Proteomes" id="UP001201812">
    <property type="component" value="Unassembled WGS sequence"/>
</dbReference>
<dbReference type="InterPro" id="IPR043128">
    <property type="entry name" value="Rev_trsase/Diguanyl_cyclase"/>
</dbReference>
<name>A0AAD4N9A0_9BILA</name>
<evidence type="ECO:0000256" key="5">
    <source>
        <dbReference type="ARBA" id="ARBA00022679"/>
    </source>
</evidence>
<dbReference type="GO" id="GO:0046872">
    <property type="term" value="F:metal ion binding"/>
    <property type="evidence" value="ECO:0007669"/>
    <property type="project" value="UniProtKB-KW"/>
</dbReference>
<keyword evidence="8" id="KW-0227">DNA damage</keyword>
<dbReference type="InterPro" id="IPR036420">
    <property type="entry name" value="BRCT_dom_sf"/>
</dbReference>
<dbReference type="CDD" id="cd17719">
    <property type="entry name" value="BRCT_Rev1"/>
    <property type="match status" value="1"/>
</dbReference>
<dbReference type="InterPro" id="IPR017961">
    <property type="entry name" value="DNA_pol_Y-fam_little_finger"/>
</dbReference>
<dbReference type="SUPFAM" id="SSF52113">
    <property type="entry name" value="BRCT domain"/>
    <property type="match status" value="1"/>
</dbReference>
<evidence type="ECO:0000256" key="6">
    <source>
        <dbReference type="ARBA" id="ARBA00022695"/>
    </source>
</evidence>
<dbReference type="GO" id="GO:0070987">
    <property type="term" value="P:error-free translesion synthesis"/>
    <property type="evidence" value="ECO:0007669"/>
    <property type="project" value="TreeGrafter"/>
</dbReference>
<comment type="subcellular location">
    <subcellularLocation>
        <location evidence="1">Nucleus</location>
    </subcellularLocation>
</comment>
<dbReference type="Gene3D" id="3.40.1170.60">
    <property type="match status" value="1"/>
</dbReference>
<dbReference type="InterPro" id="IPR001126">
    <property type="entry name" value="UmuC"/>
</dbReference>
<evidence type="ECO:0000256" key="1">
    <source>
        <dbReference type="ARBA" id="ARBA00004123"/>
    </source>
</evidence>
<dbReference type="SUPFAM" id="SSF56672">
    <property type="entry name" value="DNA/RNA polymerases"/>
    <property type="match status" value="1"/>
</dbReference>
<dbReference type="InterPro" id="IPR001357">
    <property type="entry name" value="BRCT_dom"/>
</dbReference>
<feature type="domain" description="UmuC" evidence="15">
    <location>
        <begin position="228"/>
        <end position="417"/>
    </location>
</feature>
<accession>A0AAD4N9A0</accession>
<evidence type="ECO:0000256" key="3">
    <source>
        <dbReference type="ARBA" id="ARBA00020399"/>
    </source>
</evidence>
<evidence type="ECO:0000313" key="16">
    <source>
        <dbReference type="EMBL" id="KAI1720248.1"/>
    </source>
</evidence>
<comment type="cofactor">
    <cofactor evidence="13">
        <name>Mg(2+)</name>
        <dbReference type="ChEBI" id="CHEBI:18420"/>
    </cofactor>
    <text evidence="13">Binds 2 magnesium ions.</text>
</comment>
<dbReference type="FunFam" id="3.30.1490.100:FF:000001">
    <property type="entry name" value="DNA repair protein REV1"/>
    <property type="match status" value="1"/>
</dbReference>
<dbReference type="GO" id="GO:0003887">
    <property type="term" value="F:DNA-directed DNA polymerase activity"/>
    <property type="evidence" value="ECO:0007669"/>
    <property type="project" value="TreeGrafter"/>
</dbReference>
<keyword evidence="10" id="KW-0238">DNA-binding</keyword>
<dbReference type="Pfam" id="PF00533">
    <property type="entry name" value="BRCT"/>
    <property type="match status" value="1"/>
</dbReference>
<keyword evidence="6" id="KW-0548">Nucleotidyltransferase</keyword>
<comment type="similarity">
    <text evidence="2">Belongs to the DNA polymerase type-Y family.</text>
</comment>
<keyword evidence="7 13" id="KW-0479">Metal-binding</keyword>
<dbReference type="EMBL" id="JAKKPZ010000006">
    <property type="protein sequence ID" value="KAI1720248.1"/>
    <property type="molecule type" value="Genomic_DNA"/>
</dbReference>
<feature type="binding site" evidence="13">
    <location>
        <position position="331"/>
    </location>
    <ligand>
        <name>Mg(2+)</name>
        <dbReference type="ChEBI" id="CHEBI:18420"/>
        <label>1</label>
    </ligand>
</feature>
<reference evidence="16" key="1">
    <citation type="submission" date="2022-01" db="EMBL/GenBank/DDBJ databases">
        <title>Genome Sequence Resource for Two Populations of Ditylenchus destructor, the Migratory Endoparasitic Phytonematode.</title>
        <authorList>
            <person name="Zhang H."/>
            <person name="Lin R."/>
            <person name="Xie B."/>
        </authorList>
    </citation>
    <scope>NUCLEOTIDE SEQUENCE</scope>
    <source>
        <strain evidence="16">BazhouSP</strain>
    </source>
</reference>
<feature type="binding site" evidence="13">
    <location>
        <position position="332"/>
    </location>
    <ligand>
        <name>Mg(2+)</name>
        <dbReference type="ChEBI" id="CHEBI:18420"/>
        <label>1</label>
    </ligand>
</feature>
<evidence type="ECO:0000256" key="9">
    <source>
        <dbReference type="ARBA" id="ARBA00022842"/>
    </source>
</evidence>